<feature type="transmembrane region" description="Helical" evidence="1">
    <location>
        <begin position="20"/>
        <end position="44"/>
    </location>
</feature>
<dbReference type="Gene3D" id="3.30.450.20">
    <property type="entry name" value="PAS domain"/>
    <property type="match status" value="1"/>
</dbReference>
<keyword evidence="1" id="KW-0812">Transmembrane</keyword>
<proteinExistence type="predicted"/>
<dbReference type="PANTHER" id="PTHR45138">
    <property type="entry name" value="REGULATORY COMPONENTS OF SENSORY TRANSDUCTION SYSTEM"/>
    <property type="match status" value="1"/>
</dbReference>
<feature type="transmembrane region" description="Helical" evidence="1">
    <location>
        <begin position="290"/>
        <end position="312"/>
    </location>
</feature>
<dbReference type="PANTHER" id="PTHR45138:SF9">
    <property type="entry name" value="DIGUANYLATE CYCLASE DGCM-RELATED"/>
    <property type="match status" value="1"/>
</dbReference>
<dbReference type="GO" id="GO:0052621">
    <property type="term" value="F:diguanylate cyclase activity"/>
    <property type="evidence" value="ECO:0007669"/>
    <property type="project" value="TreeGrafter"/>
</dbReference>
<evidence type="ECO:0000259" key="2">
    <source>
        <dbReference type="PROSITE" id="PS50887"/>
    </source>
</evidence>
<dbReference type="SMART" id="SM00267">
    <property type="entry name" value="GGDEF"/>
    <property type="match status" value="1"/>
</dbReference>
<dbReference type="CDD" id="cd18773">
    <property type="entry name" value="PDC1_HK_sensor"/>
    <property type="match status" value="1"/>
</dbReference>
<gene>
    <name evidence="3" type="ORF">ANDO1_3744</name>
    <name evidence="4" type="ORF">ANDO2_3649</name>
</gene>
<dbReference type="CDD" id="cd18774">
    <property type="entry name" value="PDC2_HK_sensor"/>
    <property type="match status" value="1"/>
</dbReference>
<protein>
    <submittedName>
        <fullName evidence="3">Heme-regulated two-component response regulator</fullName>
    </submittedName>
</protein>
<feature type="domain" description="GGDEF" evidence="2">
    <location>
        <begin position="400"/>
        <end position="531"/>
    </location>
</feature>
<keyword evidence="1" id="KW-1133">Transmembrane helix</keyword>
<accession>A0A484P143</accession>
<evidence type="ECO:0000256" key="1">
    <source>
        <dbReference type="SAM" id="Phobius"/>
    </source>
</evidence>
<dbReference type="AlphaFoldDB" id="A0A484P143"/>
<keyword evidence="1" id="KW-0472">Membrane</keyword>
<name>A0A484P143_9ZZZZ</name>
<dbReference type="Gene3D" id="3.30.70.270">
    <property type="match status" value="1"/>
</dbReference>
<dbReference type="FunFam" id="3.30.70.270:FF:000001">
    <property type="entry name" value="Diguanylate cyclase domain protein"/>
    <property type="match status" value="1"/>
</dbReference>
<dbReference type="SUPFAM" id="SSF103190">
    <property type="entry name" value="Sensory domain-like"/>
    <property type="match status" value="2"/>
</dbReference>
<organism evidence="3">
    <name type="scientific">plant metagenome</name>
    <dbReference type="NCBI Taxonomy" id="1297885"/>
    <lineage>
        <taxon>unclassified sequences</taxon>
        <taxon>metagenomes</taxon>
        <taxon>organismal metagenomes</taxon>
    </lineage>
</organism>
<dbReference type="SUPFAM" id="SSF55073">
    <property type="entry name" value="Nucleotide cyclase"/>
    <property type="match status" value="1"/>
</dbReference>
<dbReference type="InterPro" id="IPR000160">
    <property type="entry name" value="GGDEF_dom"/>
</dbReference>
<dbReference type="PROSITE" id="PS50887">
    <property type="entry name" value="GGDEF"/>
    <property type="match status" value="1"/>
</dbReference>
<dbReference type="InterPro" id="IPR050469">
    <property type="entry name" value="Diguanylate_Cyclase"/>
</dbReference>
<dbReference type="InterPro" id="IPR029151">
    <property type="entry name" value="Sensor-like_sf"/>
</dbReference>
<dbReference type="InterPro" id="IPR043128">
    <property type="entry name" value="Rev_trsase/Diguanyl_cyclase"/>
</dbReference>
<dbReference type="Pfam" id="PF00990">
    <property type="entry name" value="GGDEF"/>
    <property type="match status" value="1"/>
</dbReference>
<dbReference type="EMBL" id="CAADHZ010000003">
    <property type="protein sequence ID" value="VFR19295.1"/>
    <property type="molecule type" value="Genomic_DNA"/>
</dbReference>
<evidence type="ECO:0000313" key="4">
    <source>
        <dbReference type="EMBL" id="VFR28623.1"/>
    </source>
</evidence>
<dbReference type="InterPro" id="IPR029787">
    <property type="entry name" value="Nucleotide_cyclase"/>
</dbReference>
<dbReference type="EMBL" id="CAADIB010000009">
    <property type="protein sequence ID" value="VFR28623.1"/>
    <property type="molecule type" value="Genomic_DNA"/>
</dbReference>
<dbReference type="NCBIfam" id="TIGR00254">
    <property type="entry name" value="GGDEF"/>
    <property type="match status" value="1"/>
</dbReference>
<sequence length="533" mass="58390">MGLPPALPQINKNARIDLRALILLLSALIAVFVLGVSIFASYWVQRKMLVDGTLETNRVYATKLATMTEGYLGSALRQLAFSADFYGRHFGERGALTQENEWLRRQVDYFNSTFLVDATGVVRAVAPANLTTLGTVLRTQGATQALRERQPAVSAPYMSAAGNLVVVLSHPIFSPTNDYLGYVGGSIYLQRRSGLSQLLGEHYYKDGSYLYVVDRQLTLLYHPDPARVGTVVRNNPLLDEAVVSGGDGVRRVTNSYGVDMLAGYATVPSTGWVVVAQRPYHQTLAPLDKLILTMVAIALPLTVLGGGLIWWLTLVIVRPLRSLAAGARSMGASEGSHDVGDVRAWYVEAFELKRALMVGIKLLDERIGKLQRDVQTDPLTKLSNRRLLGQTLALWQAERRSFAAIQLDIDHFKKVNDTYGHEVGDQVLTALADVIRSCARAGDVLCRTGGEEFLVLLPDTDLALAAVVAERLRQRVADAHFPLVGQVTVSLGVAEWTPQHEEDASLALGRADKQLYLAKQRGRNCVSQEGATR</sequence>
<reference evidence="3" key="1">
    <citation type="submission" date="2019-03" db="EMBL/GenBank/DDBJ databases">
        <authorList>
            <person name="Danneels B."/>
        </authorList>
    </citation>
    <scope>NUCLEOTIDE SEQUENCE</scope>
</reference>
<dbReference type="CDD" id="cd01949">
    <property type="entry name" value="GGDEF"/>
    <property type="match status" value="1"/>
</dbReference>
<evidence type="ECO:0000313" key="3">
    <source>
        <dbReference type="EMBL" id="VFR19295.1"/>
    </source>
</evidence>